<sequence>MTTSVDEAVFDYFSLLLTEVEDEPSIQVEAITADIAEQVVPEVISDGPSVEALKPDASNHEALQQESSKSVGYGNESVIEKPEAVETPRLQTQLKTQPQTETQALTKSKIRESDPHLDKMALEQLLAPVFKPEPQIETESVVKLKNQTLAKPKIKTTSAPDKVAVKPKVDVNLEKKVDIEQKQEQKAELKTQLGEIPPKVTKDLLETLDDEFQVLFFKVAGLTLAVPLVSLGGIVKIERINHIMGRPAWYKGVQTYRDTQLNIVDTGAWVMPEKYDKTLAESVNYQYVVLLEDSNWGLTCESLVNAVRITKSEVNWRSKAGKRPWLAGVVKEQMCGILHVQALIELLNSGLGSQDPVG</sequence>
<dbReference type="AlphaFoldDB" id="A0A3S0IF78"/>
<evidence type="ECO:0000256" key="1">
    <source>
        <dbReference type="SAM" id="MobiDB-lite"/>
    </source>
</evidence>
<name>A0A3S0IF78_9GAMM</name>
<dbReference type="GO" id="GO:0006935">
    <property type="term" value="P:chemotaxis"/>
    <property type="evidence" value="ECO:0007669"/>
    <property type="project" value="InterPro"/>
</dbReference>
<dbReference type="InterPro" id="IPR036061">
    <property type="entry name" value="CheW-like_dom_sf"/>
</dbReference>
<dbReference type="SUPFAM" id="SSF50341">
    <property type="entry name" value="CheW-like"/>
    <property type="match status" value="1"/>
</dbReference>
<dbReference type="InterPro" id="IPR014506">
    <property type="entry name" value="UCP020479_CheW"/>
</dbReference>
<dbReference type="InterPro" id="IPR002545">
    <property type="entry name" value="CheW-lke_dom"/>
</dbReference>
<gene>
    <name evidence="3" type="ORF">EKG39_09225</name>
</gene>
<dbReference type="Pfam" id="PF01584">
    <property type="entry name" value="CheW"/>
    <property type="match status" value="1"/>
</dbReference>
<evidence type="ECO:0000313" key="4">
    <source>
        <dbReference type="Proteomes" id="UP000282060"/>
    </source>
</evidence>
<evidence type="ECO:0000259" key="2">
    <source>
        <dbReference type="PROSITE" id="PS50851"/>
    </source>
</evidence>
<dbReference type="Gene3D" id="2.30.30.40">
    <property type="entry name" value="SH3 Domains"/>
    <property type="match status" value="1"/>
</dbReference>
<dbReference type="GO" id="GO:0007165">
    <property type="term" value="P:signal transduction"/>
    <property type="evidence" value="ECO:0007669"/>
    <property type="project" value="InterPro"/>
</dbReference>
<keyword evidence="4" id="KW-1185">Reference proteome</keyword>
<proteinExistence type="predicted"/>
<dbReference type="SMART" id="SM00260">
    <property type="entry name" value="CheW"/>
    <property type="match status" value="1"/>
</dbReference>
<dbReference type="RefSeq" id="WP_126505445.1">
    <property type="nucleotide sequence ID" value="NZ_RXNV01000003.1"/>
</dbReference>
<protein>
    <submittedName>
        <fullName evidence="3">Chemotaxis protein CheW</fullName>
    </submittedName>
</protein>
<dbReference type="PIRSF" id="PIRSF020479">
    <property type="entry name" value="UCP020479_CheW"/>
    <property type="match status" value="1"/>
</dbReference>
<feature type="region of interest" description="Disordered" evidence="1">
    <location>
        <begin position="56"/>
        <end position="75"/>
    </location>
</feature>
<feature type="compositionally biased region" description="Polar residues" evidence="1">
    <location>
        <begin position="61"/>
        <end position="70"/>
    </location>
</feature>
<organism evidence="3 4">
    <name type="scientific">Shewanella atlantica</name>
    <dbReference type="NCBI Taxonomy" id="271099"/>
    <lineage>
        <taxon>Bacteria</taxon>
        <taxon>Pseudomonadati</taxon>
        <taxon>Pseudomonadota</taxon>
        <taxon>Gammaproteobacteria</taxon>
        <taxon>Alteromonadales</taxon>
        <taxon>Shewanellaceae</taxon>
        <taxon>Shewanella</taxon>
    </lineage>
</organism>
<dbReference type="Proteomes" id="UP000282060">
    <property type="component" value="Unassembled WGS sequence"/>
</dbReference>
<accession>A0A3S0IF78</accession>
<reference evidence="3 4" key="1">
    <citation type="submission" date="2018-12" db="EMBL/GenBank/DDBJ databases">
        <authorList>
            <person name="Yu L."/>
        </authorList>
    </citation>
    <scope>NUCLEOTIDE SEQUENCE [LARGE SCALE GENOMIC DNA]</scope>
    <source>
        <strain evidence="3 4">HAW-EB5</strain>
    </source>
</reference>
<evidence type="ECO:0000313" key="3">
    <source>
        <dbReference type="EMBL" id="RTR32552.1"/>
    </source>
</evidence>
<dbReference type="Gene3D" id="2.40.50.180">
    <property type="entry name" value="CheA-289, Domain 4"/>
    <property type="match status" value="1"/>
</dbReference>
<dbReference type="PROSITE" id="PS50851">
    <property type="entry name" value="CHEW"/>
    <property type="match status" value="1"/>
</dbReference>
<feature type="domain" description="CheW-like" evidence="2">
    <location>
        <begin position="211"/>
        <end position="349"/>
    </location>
</feature>
<dbReference type="EMBL" id="RXNV01000003">
    <property type="protein sequence ID" value="RTR32552.1"/>
    <property type="molecule type" value="Genomic_DNA"/>
</dbReference>
<dbReference type="OrthoDB" id="5565759at2"/>
<comment type="caution">
    <text evidence="3">The sequence shown here is derived from an EMBL/GenBank/DDBJ whole genome shotgun (WGS) entry which is preliminary data.</text>
</comment>